<accession>M4Z9E1</accession>
<keyword evidence="7" id="KW-0259">Enterobactin biosynthesis</keyword>
<dbReference type="InterPro" id="IPR037143">
    <property type="entry name" value="4-PPantetheinyl_Trfase_dom_sf"/>
</dbReference>
<dbReference type="PANTHER" id="PTHR38096">
    <property type="entry name" value="ENTEROBACTIN SYNTHASE COMPONENT D"/>
    <property type="match status" value="1"/>
</dbReference>
<feature type="binding site" evidence="12">
    <location>
        <position position="165"/>
    </location>
    <ligand>
        <name>CoA</name>
        <dbReference type="ChEBI" id="CHEBI:57287"/>
    </ligand>
</feature>
<gene>
    <name evidence="16" type="ORF">S58_43240</name>
</gene>
<dbReference type="PRINTS" id="PR01399">
    <property type="entry name" value="ENTSNTHTASED"/>
</dbReference>
<dbReference type="InterPro" id="IPR041354">
    <property type="entry name" value="4PPT_N"/>
</dbReference>
<feature type="domain" description="4'-phosphopantetheinyl transferase" evidence="14">
    <location>
        <begin position="103"/>
        <end position="190"/>
    </location>
</feature>
<dbReference type="EMBL" id="AP012603">
    <property type="protein sequence ID" value="BAM90309.1"/>
    <property type="molecule type" value="Genomic_DNA"/>
</dbReference>
<evidence type="ECO:0000313" key="17">
    <source>
        <dbReference type="Proteomes" id="UP000011841"/>
    </source>
</evidence>
<evidence type="ECO:0000256" key="6">
    <source>
        <dbReference type="ARBA" id="ARBA00022679"/>
    </source>
</evidence>
<dbReference type="AlphaFoldDB" id="M4Z9E1"/>
<dbReference type="OrthoDB" id="8210607at2"/>
<dbReference type="RefSeq" id="WP_015667415.1">
    <property type="nucleotide sequence ID" value="NC_020453.1"/>
</dbReference>
<evidence type="ECO:0000256" key="3">
    <source>
        <dbReference type="ARBA" id="ARBA00008342"/>
    </source>
</evidence>
<evidence type="ECO:0000256" key="4">
    <source>
        <dbReference type="ARBA" id="ARBA00011503"/>
    </source>
</evidence>
<evidence type="ECO:0000256" key="11">
    <source>
        <dbReference type="ARBA" id="ARBA00049191"/>
    </source>
</evidence>
<dbReference type="PATRIC" id="fig|1245469.3.peg.4426"/>
<keyword evidence="13" id="KW-0479">Metal-binding</keyword>
<comment type="catalytic activity">
    <reaction evidence="10">
        <text>apo-[aryl-carrier protein] + CoA = holo-[aryl-carrier protein] + adenosine 3',5'-bisphosphate + H(+)</text>
        <dbReference type="Rhea" id="RHEA:48404"/>
        <dbReference type="Rhea" id="RHEA-COMP:15903"/>
        <dbReference type="Rhea" id="RHEA-COMP:17557"/>
        <dbReference type="ChEBI" id="CHEBI:15378"/>
        <dbReference type="ChEBI" id="CHEBI:29999"/>
        <dbReference type="ChEBI" id="CHEBI:57287"/>
        <dbReference type="ChEBI" id="CHEBI:58343"/>
        <dbReference type="ChEBI" id="CHEBI:64479"/>
    </reaction>
</comment>
<evidence type="ECO:0000256" key="5">
    <source>
        <dbReference type="ARBA" id="ARBA00019087"/>
    </source>
</evidence>
<dbReference type="GO" id="GO:0009239">
    <property type="term" value="P:enterobactin biosynthetic process"/>
    <property type="evidence" value="ECO:0007669"/>
    <property type="project" value="UniProtKB-UniPathway"/>
</dbReference>
<sequence>MIAIADLFRGPVGVEAAALSQADGELFPEERAFIQAAVPKRRAEFATARILARRALAALGAPPIPLVPTPDRAPVWPSGYTGSISHCSNYCAVVVARSRDVASLGLDVEDLRELDPAMQDLVLTPAERRWVGAQPRDIQAVLPILIFSAKEAYYKCQYPTTRGFLDFQDVELSIEWASGSFEARVLKAGWPAAVARLSGRFVVDTDRVGCGVEFVRG</sequence>
<dbReference type="HOGENOM" id="CLU_075076_0_0_5"/>
<evidence type="ECO:0000256" key="13">
    <source>
        <dbReference type="PIRSR" id="PIRSR603542-2"/>
    </source>
</evidence>
<evidence type="ECO:0000256" key="1">
    <source>
        <dbReference type="ARBA" id="ARBA00003937"/>
    </source>
</evidence>
<dbReference type="GO" id="GO:0008897">
    <property type="term" value="F:holo-[acyl-carrier-protein] synthase activity"/>
    <property type="evidence" value="ECO:0007669"/>
    <property type="project" value="InterPro"/>
</dbReference>
<evidence type="ECO:0000256" key="7">
    <source>
        <dbReference type="ARBA" id="ARBA00023191"/>
    </source>
</evidence>
<dbReference type="GO" id="GO:0009366">
    <property type="term" value="C:enterobactin synthetase complex"/>
    <property type="evidence" value="ECO:0007669"/>
    <property type="project" value="InterPro"/>
</dbReference>
<reference evidence="16 17" key="1">
    <citation type="journal article" date="2013" name="Appl. Environ. Microbiol.">
        <title>Genome analysis suggests that the soil oligotrophic bacterium Agromonas oligotrophica (Bradyrhizobium oligotrophicum) is a nitrogen-fixing symbiont of Aeschynomene indica.</title>
        <authorList>
            <person name="Okubo T."/>
            <person name="Fukushima S."/>
            <person name="Itakura M."/>
            <person name="Oshima K."/>
            <person name="Longtonglang A."/>
            <person name="Teaumroong N."/>
            <person name="Mitsui H."/>
            <person name="Hattori M."/>
            <person name="Hattori R."/>
            <person name="Hattori T."/>
            <person name="Minamisawa K."/>
        </authorList>
    </citation>
    <scope>NUCLEOTIDE SEQUENCE [LARGE SCALE GENOMIC DNA]</scope>
    <source>
        <strain evidence="16 17">S58</strain>
    </source>
</reference>
<dbReference type="GO" id="GO:0000287">
    <property type="term" value="F:magnesium ion binding"/>
    <property type="evidence" value="ECO:0007669"/>
    <property type="project" value="InterPro"/>
</dbReference>
<feature type="binding site" evidence="12">
    <location>
        <position position="41"/>
    </location>
    <ligand>
        <name>CoA</name>
        <dbReference type="ChEBI" id="CHEBI:57287"/>
    </ligand>
</feature>
<name>M4Z9E1_9BRAD</name>
<dbReference type="Pfam" id="PF17837">
    <property type="entry name" value="4PPT_N"/>
    <property type="match status" value="1"/>
</dbReference>
<evidence type="ECO:0000256" key="9">
    <source>
        <dbReference type="ARBA" id="ARBA00031996"/>
    </source>
</evidence>
<dbReference type="InterPro" id="IPR008278">
    <property type="entry name" value="4-PPantetheinyl_Trfase_dom"/>
</dbReference>
<evidence type="ECO:0000259" key="14">
    <source>
        <dbReference type="Pfam" id="PF01648"/>
    </source>
</evidence>
<comment type="subunit">
    <text evidence="4">EntB, EntD, EntE, and EntF form a multienzyme complex called enterobactin synthase.</text>
</comment>
<keyword evidence="17" id="KW-1185">Reference proteome</keyword>
<feature type="binding site" evidence="13">
    <location>
        <position position="109"/>
    </location>
    <ligand>
        <name>Mg(2+)</name>
        <dbReference type="ChEBI" id="CHEBI:18420"/>
    </ligand>
</feature>
<dbReference type="SUPFAM" id="SSF56214">
    <property type="entry name" value="4'-phosphopantetheinyl transferase"/>
    <property type="match status" value="1"/>
</dbReference>
<feature type="binding site" evidence="13">
    <location>
        <position position="107"/>
    </location>
    <ligand>
        <name>Mg(2+)</name>
        <dbReference type="ChEBI" id="CHEBI:18420"/>
    </ligand>
</feature>
<evidence type="ECO:0000256" key="10">
    <source>
        <dbReference type="ARBA" id="ARBA00049176"/>
    </source>
</evidence>
<feature type="binding site" evidence="12">
    <location>
        <position position="49"/>
    </location>
    <ligand>
        <name>CoA</name>
        <dbReference type="ChEBI" id="CHEBI:57287"/>
    </ligand>
</feature>
<dbReference type="PANTHER" id="PTHR38096:SF1">
    <property type="entry name" value="ENTEROBACTIN SYNTHASE COMPONENT D"/>
    <property type="match status" value="1"/>
</dbReference>
<feature type="binding site" evidence="12">
    <location>
        <position position="155"/>
    </location>
    <ligand>
        <name>CoA</name>
        <dbReference type="ChEBI" id="CHEBI:57287"/>
    </ligand>
</feature>
<dbReference type="Gene3D" id="3.90.470.20">
    <property type="entry name" value="4'-phosphopantetheinyl transferase domain"/>
    <property type="match status" value="1"/>
</dbReference>
<keyword evidence="13" id="KW-0460">Magnesium</keyword>
<feature type="binding site" evidence="12">
    <location>
        <begin position="85"/>
        <end position="86"/>
    </location>
    <ligand>
        <name>CoA</name>
        <dbReference type="ChEBI" id="CHEBI:57287"/>
    </ligand>
</feature>
<proteinExistence type="inferred from homology"/>
<evidence type="ECO:0000259" key="15">
    <source>
        <dbReference type="Pfam" id="PF17837"/>
    </source>
</evidence>
<feature type="domain" description="4'-phosphopantetheinyl transferase N-terminal" evidence="15">
    <location>
        <begin position="29"/>
        <end position="96"/>
    </location>
</feature>
<dbReference type="Pfam" id="PF01648">
    <property type="entry name" value="ACPS"/>
    <property type="match status" value="1"/>
</dbReference>
<dbReference type="eggNOG" id="COG2977">
    <property type="taxonomic scope" value="Bacteria"/>
</dbReference>
<evidence type="ECO:0000256" key="12">
    <source>
        <dbReference type="PIRSR" id="PIRSR603542-1"/>
    </source>
</evidence>
<dbReference type="Proteomes" id="UP000011841">
    <property type="component" value="Chromosome"/>
</dbReference>
<evidence type="ECO:0000313" key="16">
    <source>
        <dbReference type="EMBL" id="BAM90309.1"/>
    </source>
</evidence>
<dbReference type="UniPathway" id="UPA00017"/>
<feature type="binding site" evidence="12">
    <location>
        <position position="151"/>
    </location>
    <ligand>
        <name>CoA</name>
        <dbReference type="ChEBI" id="CHEBI:57287"/>
    </ligand>
</feature>
<keyword evidence="6 16" id="KW-0808">Transferase</keyword>
<evidence type="ECO:0000256" key="8">
    <source>
        <dbReference type="ARBA" id="ARBA00029894"/>
    </source>
</evidence>
<comment type="similarity">
    <text evidence="3">Belongs to the P-Pant transferase superfamily. EntD family.</text>
</comment>
<comment type="catalytic activity">
    <reaction evidence="11">
        <text>apo-[peptidyl-carrier protein] + CoA = holo-[peptidyl-carrier protein] + adenosine 3',5'-bisphosphate + H(+)</text>
        <dbReference type="Rhea" id="RHEA:46228"/>
        <dbReference type="Rhea" id="RHEA-COMP:11479"/>
        <dbReference type="Rhea" id="RHEA-COMP:11480"/>
        <dbReference type="ChEBI" id="CHEBI:15378"/>
        <dbReference type="ChEBI" id="CHEBI:29999"/>
        <dbReference type="ChEBI" id="CHEBI:57287"/>
        <dbReference type="ChEBI" id="CHEBI:58343"/>
        <dbReference type="ChEBI" id="CHEBI:64479"/>
    </reaction>
</comment>
<comment type="cofactor">
    <cofactor evidence="13">
        <name>Mg(2+)</name>
        <dbReference type="ChEBI" id="CHEBI:18420"/>
    </cofactor>
</comment>
<dbReference type="STRING" id="1245469.S58_43240"/>
<dbReference type="GeneID" id="301818119"/>
<dbReference type="KEGG" id="aol:S58_43240"/>
<comment type="function">
    <text evidence="1">Involved in the biosynthesis of the siderophore enterobactin (enterochelin), which is a macrocyclic trimeric lactone of N-(2,3-dihydroxybenzoyl)-serine. The serine trilactone serves as a scaffolding for the three catechol functionalities that provide hexadentate coordination for the tightly ligated iron(2+) atoms. Plays an essential role in the assembly of the enterobactin by catalyzing the transfer of the 4'-phosphopantetheine (Ppant) moiety from coenzyme A to the apo-domains of both EntB (ArCP domain) and EntF (PCP domain) to yield their holo-forms which make them competent for the activation of 2,3-dihydroxybenzoate (DHB) and L-serine, respectively.</text>
</comment>
<feature type="binding site" evidence="12">
    <location>
        <position position="107"/>
    </location>
    <ligand>
        <name>CoA</name>
        <dbReference type="ChEBI" id="CHEBI:57287"/>
    </ligand>
</feature>
<comment type="pathway">
    <text evidence="2">Siderophore biosynthesis; enterobactin biosynthesis.</text>
</comment>
<organism evidence="16 17">
    <name type="scientific">Bradyrhizobium oligotrophicum S58</name>
    <dbReference type="NCBI Taxonomy" id="1245469"/>
    <lineage>
        <taxon>Bacteria</taxon>
        <taxon>Pseudomonadati</taxon>
        <taxon>Pseudomonadota</taxon>
        <taxon>Alphaproteobacteria</taxon>
        <taxon>Hyphomicrobiales</taxon>
        <taxon>Nitrobacteraceae</taxon>
        <taxon>Bradyrhizobium</taxon>
    </lineage>
</organism>
<dbReference type="InterPro" id="IPR003542">
    <property type="entry name" value="Enbac_synth_compD-like"/>
</dbReference>
<dbReference type="GO" id="GO:0005886">
    <property type="term" value="C:plasma membrane"/>
    <property type="evidence" value="ECO:0007669"/>
    <property type="project" value="TreeGrafter"/>
</dbReference>
<protein>
    <recommendedName>
        <fullName evidence="5">Enterobactin synthase component D</fullName>
    </recommendedName>
    <alternativeName>
        <fullName evidence="8">4'-phosphopantetheinyl transferase EntD</fullName>
    </alternativeName>
    <alternativeName>
        <fullName evidence="9">Enterochelin synthase D</fullName>
    </alternativeName>
</protein>
<evidence type="ECO:0000256" key="2">
    <source>
        <dbReference type="ARBA" id="ARBA00004993"/>
    </source>
</evidence>